<reference evidence="11" key="1">
    <citation type="journal article" date="2014" name="Proc. Natl. Acad. Sci. U.S.A.">
        <title>Extensive sampling of basidiomycete genomes demonstrates inadequacy of the white-rot/brown-rot paradigm for wood decay fungi.</title>
        <authorList>
            <person name="Riley R."/>
            <person name="Salamov A.A."/>
            <person name="Brown D.W."/>
            <person name="Nagy L.G."/>
            <person name="Floudas D."/>
            <person name="Held B.W."/>
            <person name="Levasseur A."/>
            <person name="Lombard V."/>
            <person name="Morin E."/>
            <person name="Otillar R."/>
            <person name="Lindquist E.A."/>
            <person name="Sun H."/>
            <person name="LaButti K.M."/>
            <person name="Schmutz J."/>
            <person name="Jabbour D."/>
            <person name="Luo H."/>
            <person name="Baker S.E."/>
            <person name="Pisabarro A.G."/>
            <person name="Walton J.D."/>
            <person name="Blanchette R.A."/>
            <person name="Henrissat B."/>
            <person name="Martin F."/>
            <person name="Cullen D."/>
            <person name="Hibbett D.S."/>
            <person name="Grigoriev I.V."/>
        </authorList>
    </citation>
    <scope>NUCLEOTIDE SEQUENCE [LARGE SCALE GENOMIC DNA]</scope>
    <source>
        <strain evidence="11">FD-172 SS1</strain>
    </source>
</reference>
<keyword evidence="11" id="KW-1185">Reference proteome</keyword>
<dbReference type="GO" id="GO:0007059">
    <property type="term" value="P:chromosome segregation"/>
    <property type="evidence" value="ECO:0007669"/>
    <property type="project" value="UniProtKB-KW"/>
</dbReference>
<dbReference type="Proteomes" id="UP000027195">
    <property type="component" value="Unassembled WGS sequence"/>
</dbReference>
<evidence type="ECO:0000256" key="7">
    <source>
        <dbReference type="ARBA" id="ARBA00023242"/>
    </source>
</evidence>
<evidence type="ECO:0000256" key="1">
    <source>
        <dbReference type="ARBA" id="ARBA00004123"/>
    </source>
</evidence>
<keyword evidence="6" id="KW-0206">Cytoskeleton</keyword>
<dbReference type="PANTHER" id="PTHR13142">
    <property type="entry name" value="INNER CENTROMERE PROTEIN"/>
    <property type="match status" value="1"/>
</dbReference>
<feature type="region of interest" description="Disordered" evidence="8">
    <location>
        <begin position="1"/>
        <end position="53"/>
    </location>
</feature>
<accession>A0A067LWY2</accession>
<organism evidence="10 11">
    <name type="scientific">Botryobasidium botryosum (strain FD-172 SS1)</name>
    <dbReference type="NCBI Taxonomy" id="930990"/>
    <lineage>
        <taxon>Eukaryota</taxon>
        <taxon>Fungi</taxon>
        <taxon>Dikarya</taxon>
        <taxon>Basidiomycota</taxon>
        <taxon>Agaricomycotina</taxon>
        <taxon>Agaricomycetes</taxon>
        <taxon>Cantharellales</taxon>
        <taxon>Botryobasidiaceae</taxon>
        <taxon>Botryobasidium</taxon>
    </lineage>
</organism>
<dbReference type="STRING" id="930990.A0A067LWY2"/>
<protein>
    <recommendedName>
        <fullName evidence="9">Inner centromere protein ARK-binding domain-containing protein</fullName>
    </recommendedName>
</protein>
<evidence type="ECO:0000256" key="6">
    <source>
        <dbReference type="ARBA" id="ARBA00023212"/>
    </source>
</evidence>
<dbReference type="EMBL" id="KL198102">
    <property type="protein sequence ID" value="KDQ07719.1"/>
    <property type="molecule type" value="Genomic_DNA"/>
</dbReference>
<evidence type="ECO:0000259" key="9">
    <source>
        <dbReference type="Pfam" id="PF03941"/>
    </source>
</evidence>
<proteinExistence type="inferred from homology"/>
<keyword evidence="7" id="KW-0539">Nucleus</keyword>
<evidence type="ECO:0000313" key="11">
    <source>
        <dbReference type="Proteomes" id="UP000027195"/>
    </source>
</evidence>
<dbReference type="AlphaFoldDB" id="A0A067LWY2"/>
<dbReference type="Gene3D" id="6.10.250.2990">
    <property type="match status" value="1"/>
</dbReference>
<gene>
    <name evidence="10" type="ORF">BOTBODRAFT_119704</name>
</gene>
<evidence type="ECO:0000256" key="3">
    <source>
        <dbReference type="ARBA" id="ARBA00010042"/>
    </source>
</evidence>
<sequence>MAARLQSQLAKERENEKKAVASESIELPDINSEYSDSDDEDRPKNFNPPDWAQDGQLQHALQLQSEFNPDVLFGAVRPLHLEDMFKKQHRFRARTSSANWSGTDRLTAMEELDYARRMGYKH</sequence>
<dbReference type="Pfam" id="PF03941">
    <property type="entry name" value="INCENP_ARK-bind"/>
    <property type="match status" value="1"/>
</dbReference>
<evidence type="ECO:0000256" key="2">
    <source>
        <dbReference type="ARBA" id="ARBA00004186"/>
    </source>
</evidence>
<dbReference type="OrthoDB" id="6123at2759"/>
<feature type="domain" description="Inner centromere protein ARK-binding" evidence="9">
    <location>
        <begin position="29"/>
        <end position="85"/>
    </location>
</feature>
<dbReference type="InParanoid" id="A0A067LWY2"/>
<dbReference type="GO" id="GO:0005634">
    <property type="term" value="C:nucleus"/>
    <property type="evidence" value="ECO:0007669"/>
    <property type="project" value="UniProtKB-SubCell"/>
</dbReference>
<evidence type="ECO:0000256" key="5">
    <source>
        <dbReference type="ARBA" id="ARBA00022829"/>
    </source>
</evidence>
<comment type="similarity">
    <text evidence="3">Belongs to the INCENP family.</text>
</comment>
<dbReference type="PANTHER" id="PTHR13142:SF1">
    <property type="entry name" value="INNER CENTROMERE PROTEIN"/>
    <property type="match status" value="1"/>
</dbReference>
<keyword evidence="5" id="KW-0159">Chromosome partition</keyword>
<name>A0A067LWY2_BOTB1</name>
<evidence type="ECO:0000256" key="8">
    <source>
        <dbReference type="SAM" id="MobiDB-lite"/>
    </source>
</evidence>
<keyword evidence="4" id="KW-0963">Cytoplasm</keyword>
<evidence type="ECO:0000256" key="4">
    <source>
        <dbReference type="ARBA" id="ARBA00022490"/>
    </source>
</evidence>
<feature type="compositionally biased region" description="Basic and acidic residues" evidence="8">
    <location>
        <begin position="10"/>
        <end position="20"/>
    </location>
</feature>
<dbReference type="GO" id="GO:0005819">
    <property type="term" value="C:spindle"/>
    <property type="evidence" value="ECO:0007669"/>
    <property type="project" value="UniProtKB-SubCell"/>
</dbReference>
<evidence type="ECO:0000313" key="10">
    <source>
        <dbReference type="EMBL" id="KDQ07719.1"/>
    </source>
</evidence>
<comment type="subcellular location">
    <subcellularLocation>
        <location evidence="2">Cytoplasm</location>
        <location evidence="2">Cytoskeleton</location>
        <location evidence="2">Spindle</location>
    </subcellularLocation>
    <subcellularLocation>
        <location evidence="1">Nucleus</location>
    </subcellularLocation>
</comment>
<dbReference type="HOGENOM" id="CLU_142995_0_0_1"/>
<dbReference type="InterPro" id="IPR005635">
    <property type="entry name" value="Inner_centromere_prot_ARK-bd"/>
</dbReference>